<organism evidence="2">
    <name type="scientific">Sipha flava</name>
    <name type="common">yellow sugarcane aphid</name>
    <dbReference type="NCBI Taxonomy" id="143950"/>
    <lineage>
        <taxon>Eukaryota</taxon>
        <taxon>Metazoa</taxon>
        <taxon>Ecdysozoa</taxon>
        <taxon>Arthropoda</taxon>
        <taxon>Hexapoda</taxon>
        <taxon>Insecta</taxon>
        <taxon>Pterygota</taxon>
        <taxon>Neoptera</taxon>
        <taxon>Paraneoptera</taxon>
        <taxon>Hemiptera</taxon>
        <taxon>Sternorrhyncha</taxon>
        <taxon>Aphidomorpha</taxon>
        <taxon>Aphidoidea</taxon>
        <taxon>Aphididae</taxon>
        <taxon>Sipha</taxon>
    </lineage>
</organism>
<protein>
    <submittedName>
        <fullName evidence="2">Uncharacterized protein</fullName>
    </submittedName>
</protein>
<gene>
    <name evidence="2" type="ORF">g.184145</name>
</gene>
<sequence length="171" mass="19553">MRLLPCHAYPCPVLASSTCGGFPGGRLSRNDRSVRAKIAYRSQSISFTVTTLLVTTARHLPSFPPSFPPSFSDVLDTVRRRDPIRIPSHASRARRTAVVRSITAQLRYLRTRREPILNTSPYTVRTRFSHYTRCRRNSLRATSVCEGRKRRGADGQRKERWRTSIPRASIR</sequence>
<name>A0A2S2QS02_9HEMI</name>
<proteinExistence type="predicted"/>
<evidence type="ECO:0000256" key="1">
    <source>
        <dbReference type="SAM" id="MobiDB-lite"/>
    </source>
</evidence>
<dbReference type="AlphaFoldDB" id="A0A2S2QS02"/>
<accession>A0A2S2QS02</accession>
<feature type="compositionally biased region" description="Basic and acidic residues" evidence="1">
    <location>
        <begin position="152"/>
        <end position="162"/>
    </location>
</feature>
<feature type="region of interest" description="Disordered" evidence="1">
    <location>
        <begin position="145"/>
        <end position="171"/>
    </location>
</feature>
<evidence type="ECO:0000313" key="2">
    <source>
        <dbReference type="EMBL" id="MBY80443.1"/>
    </source>
</evidence>
<dbReference type="EMBL" id="GGMS01011240">
    <property type="protein sequence ID" value="MBY80443.1"/>
    <property type="molecule type" value="Transcribed_RNA"/>
</dbReference>
<reference evidence="2" key="1">
    <citation type="submission" date="2018-04" db="EMBL/GenBank/DDBJ databases">
        <title>Transcriptome assembly of Sipha flava.</title>
        <authorList>
            <person name="Scully E.D."/>
            <person name="Geib S.M."/>
            <person name="Palmer N.A."/>
            <person name="Koch K."/>
            <person name="Bradshaw J."/>
            <person name="Heng-Moss T."/>
            <person name="Sarath G."/>
        </authorList>
    </citation>
    <scope>NUCLEOTIDE SEQUENCE</scope>
</reference>